<evidence type="ECO:0000256" key="3">
    <source>
        <dbReference type="ARBA" id="ARBA00022475"/>
    </source>
</evidence>
<evidence type="ECO:0000259" key="8">
    <source>
        <dbReference type="PROSITE" id="PS50850"/>
    </source>
</evidence>
<feature type="transmembrane region" description="Helical" evidence="7">
    <location>
        <begin position="271"/>
        <end position="291"/>
    </location>
</feature>
<feature type="transmembrane region" description="Helical" evidence="7">
    <location>
        <begin position="390"/>
        <end position="407"/>
    </location>
</feature>
<sequence>MAGAGPREPDHRRFPALGIRNYRLFWIGGMLTNNGRWNQYIASYFVVYQLTESAAWVGMAGFSSFIPMLVTNPLAGYVSDRFDRRKVLLVTNALNAVVAAILAVAWGSGVRSIGVWMVLLLVGGTVYGIQLPTWQSFVAECVPRRLLRNAITLNSTQFNAARTVGPAVGGLLIGTFGPGWALAVAAASYGPVLVALLRIDPSALHRPGQAAALSSGRASVVGEYRASIRYVRGEPGIRAAIITVALISTAGQPIVQQIVVFAEEVFEVSPFWFGMLGTAQGIGALVAAPLVAGELSRLRRSRIQLFATTGYGLAIVVFALAPSFWLGYVGLGLIGAMHLASATNLNSTVQLQVDDAFRGRVMAIYLMGVLGLAPFANLLMGWLISVFGPRPVVTMAGLLVVGGGLALQATGRYRQLDHG</sequence>
<dbReference type="PANTHER" id="PTHR23513:SF11">
    <property type="entry name" value="STAPHYLOFERRIN A TRANSPORTER"/>
    <property type="match status" value="1"/>
</dbReference>
<evidence type="ECO:0000256" key="5">
    <source>
        <dbReference type="ARBA" id="ARBA00022989"/>
    </source>
</evidence>
<keyword evidence="5 7" id="KW-1133">Transmembrane helix</keyword>
<dbReference type="SUPFAM" id="SSF103473">
    <property type="entry name" value="MFS general substrate transporter"/>
    <property type="match status" value="1"/>
</dbReference>
<dbReference type="PROSITE" id="PS50850">
    <property type="entry name" value="MFS"/>
    <property type="match status" value="1"/>
</dbReference>
<dbReference type="InterPro" id="IPR036259">
    <property type="entry name" value="MFS_trans_sf"/>
</dbReference>
<feature type="transmembrane region" description="Helical" evidence="7">
    <location>
        <begin position="361"/>
        <end position="384"/>
    </location>
</feature>
<evidence type="ECO:0000256" key="4">
    <source>
        <dbReference type="ARBA" id="ARBA00022692"/>
    </source>
</evidence>
<dbReference type="GO" id="GO:0022857">
    <property type="term" value="F:transmembrane transporter activity"/>
    <property type="evidence" value="ECO:0007669"/>
    <property type="project" value="InterPro"/>
</dbReference>
<feature type="domain" description="Major facilitator superfamily (MFS) profile" evidence="8">
    <location>
        <begin position="1"/>
        <end position="414"/>
    </location>
</feature>
<dbReference type="AlphaFoldDB" id="A0A381PFI4"/>
<evidence type="ECO:0000256" key="7">
    <source>
        <dbReference type="SAM" id="Phobius"/>
    </source>
</evidence>
<dbReference type="InterPro" id="IPR020846">
    <property type="entry name" value="MFS_dom"/>
</dbReference>
<dbReference type="PANTHER" id="PTHR23513">
    <property type="entry name" value="INTEGRAL MEMBRANE EFFLUX PROTEIN-RELATED"/>
    <property type="match status" value="1"/>
</dbReference>
<evidence type="ECO:0000256" key="1">
    <source>
        <dbReference type="ARBA" id="ARBA00004651"/>
    </source>
</evidence>
<keyword evidence="3" id="KW-1003">Cell membrane</keyword>
<keyword evidence="4 7" id="KW-0812">Transmembrane</keyword>
<dbReference type="GO" id="GO:0005886">
    <property type="term" value="C:plasma membrane"/>
    <property type="evidence" value="ECO:0007669"/>
    <property type="project" value="UniProtKB-SubCell"/>
</dbReference>
<proteinExistence type="predicted"/>
<dbReference type="Pfam" id="PF05977">
    <property type="entry name" value="MFS_3"/>
    <property type="match status" value="1"/>
</dbReference>
<dbReference type="CDD" id="cd06173">
    <property type="entry name" value="MFS_MefA_like"/>
    <property type="match status" value="1"/>
</dbReference>
<keyword evidence="6 7" id="KW-0472">Membrane</keyword>
<accession>A0A381PFI4</accession>
<dbReference type="Gene3D" id="1.20.1250.20">
    <property type="entry name" value="MFS general substrate transporter like domains"/>
    <property type="match status" value="1"/>
</dbReference>
<feature type="transmembrane region" description="Helical" evidence="7">
    <location>
        <begin position="87"/>
        <end position="107"/>
    </location>
</feature>
<evidence type="ECO:0000256" key="2">
    <source>
        <dbReference type="ARBA" id="ARBA00022448"/>
    </source>
</evidence>
<organism evidence="9">
    <name type="scientific">marine metagenome</name>
    <dbReference type="NCBI Taxonomy" id="408172"/>
    <lineage>
        <taxon>unclassified sequences</taxon>
        <taxon>metagenomes</taxon>
        <taxon>ecological metagenomes</taxon>
    </lineage>
</organism>
<comment type="subcellular location">
    <subcellularLocation>
        <location evidence="1">Cell membrane</location>
        <topology evidence="1">Multi-pass membrane protein</topology>
    </subcellularLocation>
</comment>
<evidence type="ECO:0000313" key="9">
    <source>
        <dbReference type="EMBL" id="SUZ65384.1"/>
    </source>
</evidence>
<keyword evidence="2" id="KW-0813">Transport</keyword>
<dbReference type="InterPro" id="IPR010290">
    <property type="entry name" value="TM_effector"/>
</dbReference>
<feature type="transmembrane region" description="Helical" evidence="7">
    <location>
        <begin position="239"/>
        <end position="259"/>
    </location>
</feature>
<gene>
    <name evidence="9" type="ORF">METZ01_LOCUS18238</name>
</gene>
<protein>
    <recommendedName>
        <fullName evidence="8">Major facilitator superfamily (MFS) profile domain-containing protein</fullName>
    </recommendedName>
</protein>
<feature type="transmembrane region" description="Helical" evidence="7">
    <location>
        <begin position="113"/>
        <end position="129"/>
    </location>
</feature>
<evidence type="ECO:0000256" key="6">
    <source>
        <dbReference type="ARBA" id="ARBA00023136"/>
    </source>
</evidence>
<dbReference type="EMBL" id="UINC01000958">
    <property type="protein sequence ID" value="SUZ65384.1"/>
    <property type="molecule type" value="Genomic_DNA"/>
</dbReference>
<feature type="transmembrane region" description="Helical" evidence="7">
    <location>
        <begin position="54"/>
        <end position="75"/>
    </location>
</feature>
<name>A0A381PFI4_9ZZZZ</name>
<reference evidence="9" key="1">
    <citation type="submission" date="2018-05" db="EMBL/GenBank/DDBJ databases">
        <authorList>
            <person name="Lanie J.A."/>
            <person name="Ng W.-L."/>
            <person name="Kazmierczak K.M."/>
            <person name="Andrzejewski T.M."/>
            <person name="Davidsen T.M."/>
            <person name="Wayne K.J."/>
            <person name="Tettelin H."/>
            <person name="Glass J.I."/>
            <person name="Rusch D."/>
            <person name="Podicherti R."/>
            <person name="Tsui H.-C.T."/>
            <person name="Winkler M.E."/>
        </authorList>
    </citation>
    <scope>NUCLEOTIDE SEQUENCE</scope>
</reference>